<sequence>MSGTNVPDVASELRRLMPRDRWLLDLLHDHQVFTTEQVAALGFDHVHTARNRLNLLHGRGVLAKFRDAVRPGSQSWRWALGWIGAAYIAYRDGRPFPRPGTIADRVNRLAASPRLPHLLGVNAFFVDLAAHARTTPGARLGTWWSERRCRDICGDLAHPDGHGVWTEDGSTVSFWLEYDRASEPTRRVLEKLDGYQAVHQAAGLNHAVLIRMQTARQETTLHQRLPTHPAVTVGGLLVATMSGDYTTHPAGPVWLPVGHTHRVRLAHLPNPPAVEPRAA</sequence>
<proteinExistence type="predicted"/>
<evidence type="ECO:0000313" key="2">
    <source>
        <dbReference type="Proteomes" id="UP001230908"/>
    </source>
</evidence>
<accession>A0ABU0ZG58</accession>
<evidence type="ECO:0000313" key="1">
    <source>
        <dbReference type="EMBL" id="MDQ7905978.1"/>
    </source>
</evidence>
<comment type="caution">
    <text evidence="1">The sequence shown here is derived from an EMBL/GenBank/DDBJ whole genome shotgun (WGS) entry which is preliminary data.</text>
</comment>
<protein>
    <submittedName>
        <fullName evidence="1">Replication-relaxation family protein</fullName>
    </submittedName>
</protein>
<organism evidence="1 2">
    <name type="scientific">Phytohabitans maris</name>
    <dbReference type="NCBI Taxonomy" id="3071409"/>
    <lineage>
        <taxon>Bacteria</taxon>
        <taxon>Bacillati</taxon>
        <taxon>Actinomycetota</taxon>
        <taxon>Actinomycetes</taxon>
        <taxon>Micromonosporales</taxon>
        <taxon>Micromonosporaceae</taxon>
    </lineage>
</organism>
<keyword evidence="2" id="KW-1185">Reference proteome</keyword>
<name>A0ABU0ZG58_9ACTN</name>
<dbReference type="InterPro" id="IPR025855">
    <property type="entry name" value="Replic_Relax"/>
</dbReference>
<dbReference type="Proteomes" id="UP001230908">
    <property type="component" value="Unassembled WGS sequence"/>
</dbReference>
<gene>
    <name evidence="1" type="ORF">RB614_15810</name>
</gene>
<dbReference type="EMBL" id="JAVHUY010000013">
    <property type="protein sequence ID" value="MDQ7905978.1"/>
    <property type="molecule type" value="Genomic_DNA"/>
</dbReference>
<reference evidence="1 2" key="1">
    <citation type="submission" date="2023-08" db="EMBL/GenBank/DDBJ databases">
        <title>Phytohabitans sansha sp. nov., isolated from marine sediment.</title>
        <authorList>
            <person name="Zhao Y."/>
            <person name="Yi K."/>
        </authorList>
    </citation>
    <scope>NUCLEOTIDE SEQUENCE [LARGE SCALE GENOMIC DNA]</scope>
    <source>
        <strain evidence="1 2">ZYX-F-186</strain>
    </source>
</reference>
<dbReference type="Pfam" id="PF13814">
    <property type="entry name" value="Replic_Relax"/>
    <property type="match status" value="1"/>
</dbReference>
<dbReference type="RefSeq" id="WP_308713246.1">
    <property type="nucleotide sequence ID" value="NZ_JAVHUY010000013.1"/>
</dbReference>